<dbReference type="InterPro" id="IPR006564">
    <property type="entry name" value="Znf_PMZ"/>
</dbReference>
<dbReference type="InterPro" id="IPR007527">
    <property type="entry name" value="Znf_SWIM"/>
</dbReference>
<evidence type="ECO:0000256" key="3">
    <source>
        <dbReference type="ARBA" id="ARBA00022833"/>
    </source>
</evidence>
<keyword evidence="7" id="KW-1185">Reference proteome</keyword>
<protein>
    <recommendedName>
        <fullName evidence="5">SWIM-type domain-containing protein</fullName>
    </recommendedName>
</protein>
<organism evidence="6 7">
    <name type="scientific">Batrachochytrium salamandrivorans</name>
    <dbReference type="NCBI Taxonomy" id="1357716"/>
    <lineage>
        <taxon>Eukaryota</taxon>
        <taxon>Fungi</taxon>
        <taxon>Fungi incertae sedis</taxon>
        <taxon>Chytridiomycota</taxon>
        <taxon>Chytridiomycota incertae sedis</taxon>
        <taxon>Chytridiomycetes</taxon>
        <taxon>Rhizophydiales</taxon>
        <taxon>Rhizophydiales incertae sedis</taxon>
        <taxon>Batrachochytrium</taxon>
    </lineage>
</organism>
<accession>A0ABQ8F4P6</accession>
<sequence length="385" mass="43586">MSTITSRLEYLGVRCYSKRSRSQATIVTTDCEFVVNANKRKNSLVYISKLQLEHSLDYPEIRNICTSTIRLQATEVLSTVPYVRPSSVVNLARLKHGVTFSYSSAWRALQCHCQDISKADVISFGQIPYFLHEIENANSGSTTLACWVSHSARLLYSRKQEYANADTVLSPRSFRTFNQNRDNGRRHQMFQTGDHLFKVTSLTSGYTRMVNLETKTCSCMEFQEMQFPCAHAALAISTNRQPVNQFVDRSYLLSSLQSAYSQQIVFVDLDTINCDEALQPPNVVRKTGRPRKVCLRSRGEVDDNDRYACKGCELLGHNVRKCSRRQPPSVLPVDLEEGNQEPFQQLDIGNLNGGPGSKRARVCNVMCINCGSNRYRKTPCQVPIH</sequence>
<keyword evidence="2 4" id="KW-0863">Zinc-finger</keyword>
<dbReference type="PANTHER" id="PTHR31973">
    <property type="entry name" value="POLYPROTEIN, PUTATIVE-RELATED"/>
    <property type="match status" value="1"/>
</dbReference>
<gene>
    <name evidence="6" type="ORF">BASA50_009427</name>
</gene>
<dbReference type="SMART" id="SM00575">
    <property type="entry name" value="ZnF_PMZ"/>
    <property type="match status" value="1"/>
</dbReference>
<dbReference type="Proteomes" id="UP001648503">
    <property type="component" value="Unassembled WGS sequence"/>
</dbReference>
<name>A0ABQ8F4P6_9FUNG</name>
<comment type="caution">
    <text evidence="6">The sequence shown here is derived from an EMBL/GenBank/DDBJ whole genome shotgun (WGS) entry which is preliminary data.</text>
</comment>
<dbReference type="PANTHER" id="PTHR31973:SF187">
    <property type="entry name" value="MUTATOR TRANSPOSASE MUDRA PROTEIN"/>
    <property type="match status" value="1"/>
</dbReference>
<reference evidence="6 7" key="1">
    <citation type="submission" date="2021-02" db="EMBL/GenBank/DDBJ databases">
        <title>Variation within the Batrachochytrium salamandrivorans European outbreak.</title>
        <authorList>
            <person name="Kelly M."/>
            <person name="Pasmans F."/>
            <person name="Shea T.P."/>
            <person name="Munoz J.F."/>
            <person name="Carranza S."/>
            <person name="Cuomo C.A."/>
            <person name="Martel A."/>
        </authorList>
    </citation>
    <scope>NUCLEOTIDE SEQUENCE [LARGE SCALE GENOMIC DNA]</scope>
    <source>
        <strain evidence="6 7">AMFP18/2</strain>
    </source>
</reference>
<dbReference type="EMBL" id="JAFCIX010000433">
    <property type="protein sequence ID" value="KAH6590452.1"/>
    <property type="molecule type" value="Genomic_DNA"/>
</dbReference>
<dbReference type="Pfam" id="PF04434">
    <property type="entry name" value="SWIM"/>
    <property type="match status" value="1"/>
</dbReference>
<evidence type="ECO:0000256" key="4">
    <source>
        <dbReference type="PROSITE-ProRule" id="PRU00325"/>
    </source>
</evidence>
<evidence type="ECO:0000256" key="1">
    <source>
        <dbReference type="ARBA" id="ARBA00022723"/>
    </source>
</evidence>
<evidence type="ECO:0000256" key="2">
    <source>
        <dbReference type="ARBA" id="ARBA00022771"/>
    </source>
</evidence>
<proteinExistence type="predicted"/>
<keyword evidence="1" id="KW-0479">Metal-binding</keyword>
<dbReference type="PROSITE" id="PS50966">
    <property type="entry name" value="ZF_SWIM"/>
    <property type="match status" value="1"/>
</dbReference>
<feature type="domain" description="SWIM-type" evidence="5">
    <location>
        <begin position="206"/>
        <end position="240"/>
    </location>
</feature>
<keyword evidence="3" id="KW-0862">Zinc</keyword>
<evidence type="ECO:0000313" key="7">
    <source>
        <dbReference type="Proteomes" id="UP001648503"/>
    </source>
</evidence>
<evidence type="ECO:0000259" key="5">
    <source>
        <dbReference type="PROSITE" id="PS50966"/>
    </source>
</evidence>
<evidence type="ECO:0000313" key="6">
    <source>
        <dbReference type="EMBL" id="KAH6590452.1"/>
    </source>
</evidence>